<name>A0A840P358_9ACTN</name>
<gene>
    <name evidence="1" type="ORF">HNP84_002647</name>
</gene>
<organism evidence="1 2">
    <name type="scientific">Thermocatellispora tengchongensis</name>
    <dbReference type="NCBI Taxonomy" id="1073253"/>
    <lineage>
        <taxon>Bacteria</taxon>
        <taxon>Bacillati</taxon>
        <taxon>Actinomycetota</taxon>
        <taxon>Actinomycetes</taxon>
        <taxon>Streptosporangiales</taxon>
        <taxon>Streptosporangiaceae</taxon>
        <taxon>Thermocatellispora</taxon>
    </lineage>
</organism>
<dbReference type="EMBL" id="JACHGN010000005">
    <property type="protein sequence ID" value="MBB5132926.1"/>
    <property type="molecule type" value="Genomic_DNA"/>
</dbReference>
<keyword evidence="2" id="KW-1185">Reference proteome</keyword>
<accession>A0A840P358</accession>
<comment type="caution">
    <text evidence="1">The sequence shown here is derived from an EMBL/GenBank/DDBJ whole genome shotgun (WGS) entry which is preliminary data.</text>
</comment>
<reference evidence="1 2" key="1">
    <citation type="submission" date="2020-08" db="EMBL/GenBank/DDBJ databases">
        <title>Genomic Encyclopedia of Type Strains, Phase IV (KMG-IV): sequencing the most valuable type-strain genomes for metagenomic binning, comparative biology and taxonomic classification.</title>
        <authorList>
            <person name="Goeker M."/>
        </authorList>
    </citation>
    <scope>NUCLEOTIDE SEQUENCE [LARGE SCALE GENOMIC DNA]</scope>
    <source>
        <strain evidence="1 2">DSM 45615</strain>
    </source>
</reference>
<dbReference type="AlphaFoldDB" id="A0A840P358"/>
<protein>
    <submittedName>
        <fullName evidence="1">Uncharacterized protein</fullName>
    </submittedName>
</protein>
<dbReference type="Proteomes" id="UP000578449">
    <property type="component" value="Unassembled WGS sequence"/>
</dbReference>
<sequence length="198" mass="22812">MIDHYRDLFERQQWLEDGLCWIVVQPLDEEITVDDLLWRLNGGRDPEERTMAYPREEAFEEGVPVLFVYEGPGAWGFLEFSHGFATPDHILAELSKESRVWMTTWHFKGGHTILYAADGKIRARLRDFIFAEHIIQEGDQSVLAGFHAMLDRLDREDYRGKRSAAFAFIEASTGVGLEGDWLDVEEAPVIILDNWNPA</sequence>
<evidence type="ECO:0000313" key="1">
    <source>
        <dbReference type="EMBL" id="MBB5132926.1"/>
    </source>
</evidence>
<dbReference type="RefSeq" id="WP_185049913.1">
    <property type="nucleotide sequence ID" value="NZ_BAABIX010000005.1"/>
</dbReference>
<evidence type="ECO:0000313" key="2">
    <source>
        <dbReference type="Proteomes" id="UP000578449"/>
    </source>
</evidence>
<proteinExistence type="predicted"/>